<evidence type="ECO:0000313" key="9">
    <source>
        <dbReference type="EMBL" id="MFC0202351.1"/>
    </source>
</evidence>
<feature type="transmembrane region" description="Helical" evidence="7">
    <location>
        <begin position="82"/>
        <end position="99"/>
    </location>
</feature>
<reference evidence="9 10" key="1">
    <citation type="submission" date="2024-09" db="EMBL/GenBank/DDBJ databases">
        <authorList>
            <person name="Sun Q."/>
            <person name="Mori K."/>
        </authorList>
    </citation>
    <scope>NUCLEOTIDE SEQUENCE [LARGE SCALE GENOMIC DNA]</scope>
    <source>
        <strain evidence="9 10">CCM 7904</strain>
    </source>
</reference>
<keyword evidence="6" id="KW-0411">Iron-sulfur</keyword>
<keyword evidence="7" id="KW-0472">Membrane</keyword>
<feature type="transmembrane region" description="Helical" evidence="7">
    <location>
        <begin position="155"/>
        <end position="172"/>
    </location>
</feature>
<keyword evidence="2" id="KW-0004">4Fe-4S</keyword>
<dbReference type="InterPro" id="IPR017900">
    <property type="entry name" value="4Fe4S_Fe_S_CS"/>
</dbReference>
<evidence type="ECO:0000256" key="1">
    <source>
        <dbReference type="ARBA" id="ARBA00022448"/>
    </source>
</evidence>
<accession>A0ABV6CNM5</accession>
<dbReference type="PANTHER" id="PTHR30176:SF3">
    <property type="entry name" value="FERREDOXIN-TYPE PROTEIN NAPH"/>
    <property type="match status" value="1"/>
</dbReference>
<keyword evidence="4" id="KW-0249">Electron transport</keyword>
<sequence>MPTPPLDTSSLYAAREPIFPKRISGRFRNLKWIVMALALAVYYVTPWIRWDRGPSMPDQAVLVDLANRRFFFFGIEIWPHEFYIVAGLLVMAGLGLFLFTSALGRVWCGYACPQTVWTDLFILVERWIEGDRNNRIRLHRAPWSLQKARLRVTKWTVWLLIALMTGGAWVFYFTDAPTLARDLLALDAHPVAWLTIATLTATTFFFGGFAREQICIYACPWPRIQAAMMDEDTLTVAYRDWRGEPRGKGAGAGDCIDCMTCVNVCPMGIDIRDGQQMECITCALCIDACDQMMERTGRPKGLIGYLALSDETAERAGAKPRPVWRHVLRPRTILYTVMWSGIGVLIVLALLMRSQVDMNVTPVRNPLFVTLSDGTIRNAYELRLRNKQHDDVIYELGVDATGPLVLAIEGEEAQRLIVPADQTMTRRVYLSAPPESPLATSETTPLTLTARDPAGAAAADVESVFHGKDAK</sequence>
<evidence type="ECO:0000259" key="8">
    <source>
        <dbReference type="PROSITE" id="PS51379"/>
    </source>
</evidence>
<dbReference type="RefSeq" id="WP_265506892.1">
    <property type="nucleotide sequence ID" value="NZ_JAOTBE010000019.1"/>
</dbReference>
<dbReference type="Gene3D" id="2.60.40.10">
    <property type="entry name" value="Immunoglobulins"/>
    <property type="match status" value="1"/>
</dbReference>
<evidence type="ECO:0000256" key="5">
    <source>
        <dbReference type="ARBA" id="ARBA00023004"/>
    </source>
</evidence>
<evidence type="ECO:0000256" key="6">
    <source>
        <dbReference type="ARBA" id="ARBA00023014"/>
    </source>
</evidence>
<organism evidence="9 10">
    <name type="scientific">Paracoccus rhizosphaerae</name>
    <dbReference type="NCBI Taxonomy" id="1133347"/>
    <lineage>
        <taxon>Bacteria</taxon>
        <taxon>Pseudomonadati</taxon>
        <taxon>Pseudomonadota</taxon>
        <taxon>Alphaproteobacteria</taxon>
        <taxon>Rhodobacterales</taxon>
        <taxon>Paracoccaceae</taxon>
        <taxon>Paracoccus</taxon>
    </lineage>
</organism>
<keyword evidence="1" id="KW-0813">Transport</keyword>
<dbReference type="InterPro" id="IPR017896">
    <property type="entry name" value="4Fe4S_Fe-S-bd"/>
</dbReference>
<feature type="transmembrane region" description="Helical" evidence="7">
    <location>
        <begin position="192"/>
        <end position="210"/>
    </location>
</feature>
<proteinExistence type="predicted"/>
<evidence type="ECO:0000256" key="2">
    <source>
        <dbReference type="ARBA" id="ARBA00022485"/>
    </source>
</evidence>
<evidence type="ECO:0000256" key="7">
    <source>
        <dbReference type="SAM" id="Phobius"/>
    </source>
</evidence>
<evidence type="ECO:0000256" key="3">
    <source>
        <dbReference type="ARBA" id="ARBA00022723"/>
    </source>
</evidence>
<dbReference type="PROSITE" id="PS00198">
    <property type="entry name" value="4FE4S_FER_1"/>
    <property type="match status" value="1"/>
</dbReference>
<comment type="caution">
    <text evidence="9">The sequence shown here is derived from an EMBL/GenBank/DDBJ whole genome shotgun (WGS) entry which is preliminary data.</text>
</comment>
<dbReference type="PANTHER" id="PTHR30176">
    <property type="entry name" value="FERREDOXIN-TYPE PROTEIN NAPH"/>
    <property type="match status" value="1"/>
</dbReference>
<dbReference type="Pfam" id="PF11614">
    <property type="entry name" value="FixG_C"/>
    <property type="match status" value="1"/>
</dbReference>
<evidence type="ECO:0000313" key="10">
    <source>
        <dbReference type="Proteomes" id="UP001589795"/>
    </source>
</evidence>
<keyword evidence="3" id="KW-0479">Metal-binding</keyword>
<protein>
    <submittedName>
        <fullName evidence="9">Cytochrome c oxidase accessory protein CcoG</fullName>
    </submittedName>
</protein>
<dbReference type="EMBL" id="JBHLWQ010000184">
    <property type="protein sequence ID" value="MFC0202351.1"/>
    <property type="molecule type" value="Genomic_DNA"/>
</dbReference>
<dbReference type="Pfam" id="PF12801">
    <property type="entry name" value="Fer4_5"/>
    <property type="match status" value="1"/>
</dbReference>
<dbReference type="Pfam" id="PF13746">
    <property type="entry name" value="Fer4_18"/>
    <property type="match status" value="1"/>
</dbReference>
<keyword evidence="7" id="KW-1133">Transmembrane helix</keyword>
<dbReference type="PROSITE" id="PS51379">
    <property type="entry name" value="4FE4S_FER_2"/>
    <property type="match status" value="1"/>
</dbReference>
<keyword evidence="10" id="KW-1185">Reference proteome</keyword>
<dbReference type="SUPFAM" id="SSF54862">
    <property type="entry name" value="4Fe-4S ferredoxins"/>
    <property type="match status" value="1"/>
</dbReference>
<dbReference type="InterPro" id="IPR051684">
    <property type="entry name" value="Electron_Trans/Redox"/>
</dbReference>
<gene>
    <name evidence="9" type="primary">ccoG</name>
    <name evidence="9" type="ORF">ACFFIZ_19090</name>
</gene>
<feature type="domain" description="4Fe-4S ferredoxin-type" evidence="8">
    <location>
        <begin position="245"/>
        <end position="274"/>
    </location>
</feature>
<dbReference type="Proteomes" id="UP001589795">
    <property type="component" value="Unassembled WGS sequence"/>
</dbReference>
<feature type="transmembrane region" description="Helical" evidence="7">
    <location>
        <begin position="30"/>
        <end position="48"/>
    </location>
</feature>
<keyword evidence="7" id="KW-0812">Transmembrane</keyword>
<evidence type="ECO:0000256" key="4">
    <source>
        <dbReference type="ARBA" id="ARBA00022982"/>
    </source>
</evidence>
<dbReference type="NCBIfam" id="TIGR02745">
    <property type="entry name" value="ccoG_rdxA_fixG"/>
    <property type="match status" value="1"/>
</dbReference>
<name>A0ABV6CNM5_9RHOB</name>
<keyword evidence="5" id="KW-0408">Iron</keyword>
<dbReference type="InterPro" id="IPR013783">
    <property type="entry name" value="Ig-like_fold"/>
</dbReference>
<dbReference type="InterPro" id="IPR014116">
    <property type="entry name" value="Cyt_c_oxidase_cbb3_FixG"/>
</dbReference>
<feature type="transmembrane region" description="Helical" evidence="7">
    <location>
        <begin position="333"/>
        <end position="352"/>
    </location>
</feature>
<dbReference type="InterPro" id="IPR032879">
    <property type="entry name" value="FixG_C"/>
</dbReference>